<dbReference type="RefSeq" id="XP_033669308.1">
    <property type="nucleotide sequence ID" value="XM_033805732.1"/>
</dbReference>
<protein>
    <recommendedName>
        <fullName evidence="7">GST N-terminal domain-containing protein</fullName>
    </recommendedName>
</protein>
<dbReference type="Pfam" id="PF02798">
    <property type="entry name" value="GST_N"/>
    <property type="match status" value="1"/>
</dbReference>
<dbReference type="PROSITE" id="PS50404">
    <property type="entry name" value="GST_NTER"/>
    <property type="match status" value="1"/>
</dbReference>
<evidence type="ECO:0000313" key="5">
    <source>
        <dbReference type="EMBL" id="KAF2168419.1"/>
    </source>
</evidence>
<dbReference type="AlphaFoldDB" id="A0A6A6CRK6"/>
<feature type="domain" description="GST N-terminal" evidence="3">
    <location>
        <begin position="3"/>
        <end position="83"/>
    </location>
</feature>
<evidence type="ECO:0000259" key="3">
    <source>
        <dbReference type="PROSITE" id="PS50404"/>
    </source>
</evidence>
<reference evidence="5" key="1">
    <citation type="journal article" date="2020" name="Stud. Mycol.">
        <title>101 Dothideomycetes genomes: a test case for predicting lifestyles and emergence of pathogens.</title>
        <authorList>
            <person name="Haridas S."/>
            <person name="Albert R."/>
            <person name="Binder M."/>
            <person name="Bloem J."/>
            <person name="Labutti K."/>
            <person name="Salamov A."/>
            <person name="Andreopoulos B."/>
            <person name="Baker S."/>
            <person name="Barry K."/>
            <person name="Bills G."/>
            <person name="Bluhm B."/>
            <person name="Cannon C."/>
            <person name="Castanera R."/>
            <person name="Culley D."/>
            <person name="Daum C."/>
            <person name="Ezra D."/>
            <person name="Gonzalez J."/>
            <person name="Henrissat B."/>
            <person name="Kuo A."/>
            <person name="Liang C."/>
            <person name="Lipzen A."/>
            <person name="Lutzoni F."/>
            <person name="Magnuson J."/>
            <person name="Mondo S."/>
            <person name="Nolan M."/>
            <person name="Ohm R."/>
            <person name="Pangilinan J."/>
            <person name="Park H.-J."/>
            <person name="Ramirez L."/>
            <person name="Alfaro M."/>
            <person name="Sun H."/>
            <person name="Tritt A."/>
            <person name="Yoshinaga Y."/>
            <person name="Zwiers L.-H."/>
            <person name="Turgeon B."/>
            <person name="Goodwin S."/>
            <person name="Spatafora J."/>
            <person name="Crous P."/>
            <person name="Grigoriev I."/>
        </authorList>
    </citation>
    <scope>NUCLEOTIDE SEQUENCE</scope>
    <source>
        <strain evidence="5">ATCC 36951</strain>
    </source>
</reference>
<dbReference type="InterPro" id="IPR010987">
    <property type="entry name" value="Glutathione-S-Trfase_C-like"/>
</dbReference>
<dbReference type="Pfam" id="PF00043">
    <property type="entry name" value="GST_C"/>
    <property type="match status" value="1"/>
</dbReference>
<dbReference type="PROSITE" id="PS50405">
    <property type="entry name" value="GST_CTER"/>
    <property type="match status" value="1"/>
</dbReference>
<dbReference type="EMBL" id="ML993590">
    <property type="protein sequence ID" value="KAF2168419.1"/>
    <property type="molecule type" value="Genomic_DNA"/>
</dbReference>
<accession>A0A6A6CRK6</accession>
<keyword evidence="6" id="KW-1185">Reference proteome</keyword>
<name>A0A6A6CRK6_ZASCE</name>
<dbReference type="OrthoDB" id="2309723at2759"/>
<dbReference type="Gene3D" id="3.40.30.10">
    <property type="entry name" value="Glutaredoxin"/>
    <property type="match status" value="1"/>
</dbReference>
<dbReference type="PANTHER" id="PTHR44051">
    <property type="entry name" value="GLUTATHIONE S-TRANSFERASE-RELATED"/>
    <property type="match status" value="1"/>
</dbReference>
<dbReference type="Gene3D" id="1.20.1050.10">
    <property type="match status" value="1"/>
</dbReference>
<evidence type="ECO:0000256" key="2">
    <source>
        <dbReference type="RuleBase" id="RU003494"/>
    </source>
</evidence>
<dbReference type="SUPFAM" id="SSF47616">
    <property type="entry name" value="GST C-terminal domain-like"/>
    <property type="match status" value="1"/>
</dbReference>
<dbReference type="SFLD" id="SFLDS00019">
    <property type="entry name" value="Glutathione_Transferase_(cytos"/>
    <property type="match status" value="1"/>
</dbReference>
<dbReference type="Proteomes" id="UP000799537">
    <property type="component" value="Unassembled WGS sequence"/>
</dbReference>
<dbReference type="PANTHER" id="PTHR44051:SF8">
    <property type="entry name" value="GLUTATHIONE S-TRANSFERASE GSTA"/>
    <property type="match status" value="1"/>
</dbReference>
<evidence type="ECO:0000313" key="6">
    <source>
        <dbReference type="Proteomes" id="UP000799537"/>
    </source>
</evidence>
<dbReference type="SUPFAM" id="SSF52833">
    <property type="entry name" value="Thioredoxin-like"/>
    <property type="match status" value="1"/>
</dbReference>
<dbReference type="CDD" id="cd03057">
    <property type="entry name" value="GST_N_Beta"/>
    <property type="match status" value="1"/>
</dbReference>
<evidence type="ECO:0000256" key="1">
    <source>
        <dbReference type="ARBA" id="ARBA00007409"/>
    </source>
</evidence>
<dbReference type="SFLD" id="SFLDG00358">
    <property type="entry name" value="Main_(cytGST)"/>
    <property type="match status" value="1"/>
</dbReference>
<organism evidence="5 6">
    <name type="scientific">Zasmidium cellare ATCC 36951</name>
    <dbReference type="NCBI Taxonomy" id="1080233"/>
    <lineage>
        <taxon>Eukaryota</taxon>
        <taxon>Fungi</taxon>
        <taxon>Dikarya</taxon>
        <taxon>Ascomycota</taxon>
        <taxon>Pezizomycotina</taxon>
        <taxon>Dothideomycetes</taxon>
        <taxon>Dothideomycetidae</taxon>
        <taxon>Mycosphaerellales</taxon>
        <taxon>Mycosphaerellaceae</taxon>
        <taxon>Zasmidium</taxon>
    </lineage>
</organism>
<evidence type="ECO:0000259" key="4">
    <source>
        <dbReference type="PROSITE" id="PS50405"/>
    </source>
</evidence>
<dbReference type="GeneID" id="54559004"/>
<dbReference type="InterPro" id="IPR036249">
    <property type="entry name" value="Thioredoxin-like_sf"/>
</dbReference>
<dbReference type="InterPro" id="IPR040079">
    <property type="entry name" value="Glutathione_S-Trfase"/>
</dbReference>
<dbReference type="InterPro" id="IPR004046">
    <property type="entry name" value="GST_C"/>
</dbReference>
<proteinExistence type="inferred from homology"/>
<feature type="domain" description="GST C-terminal" evidence="4">
    <location>
        <begin position="88"/>
        <end position="212"/>
    </location>
</feature>
<evidence type="ECO:0008006" key="7">
    <source>
        <dbReference type="Google" id="ProtNLM"/>
    </source>
</evidence>
<dbReference type="InterPro" id="IPR004045">
    <property type="entry name" value="Glutathione_S-Trfase_N"/>
</dbReference>
<sequence>MAPTIKLYYFPMACSLAPHLILEDSGLTYESVKLNFRDPAAKEEYTKTVNLKGQVPALSIDGEVITEIPAILTAISQLAPEKKYTGDSPKDVVRFYEWIGYLGSAVHAKAFGAVFAPYKVTDDSSAQEGVKAKGKENSRAALAFIEKNLAGIKTKFALGDHLTGVDAYLAVFVNWAKFHETWDEKAYPSYNALFGRITELDSYKRVLQHNAL</sequence>
<dbReference type="InterPro" id="IPR036282">
    <property type="entry name" value="Glutathione-S-Trfase_C_sf"/>
</dbReference>
<gene>
    <name evidence="5" type="ORF">M409DRAFT_21169</name>
</gene>
<comment type="similarity">
    <text evidence="1 2">Belongs to the GST superfamily.</text>
</comment>